<dbReference type="GO" id="GO:0008380">
    <property type="term" value="P:RNA splicing"/>
    <property type="evidence" value="ECO:0007669"/>
    <property type="project" value="UniProtKB-KW"/>
</dbReference>
<feature type="region of interest" description="Disordered" evidence="8">
    <location>
        <begin position="1"/>
        <end position="78"/>
    </location>
</feature>
<dbReference type="InterPro" id="IPR006786">
    <property type="entry name" value="Pinin_SDK_MemA"/>
</dbReference>
<evidence type="ECO:0000256" key="2">
    <source>
        <dbReference type="ARBA" id="ARBA00010386"/>
    </source>
</evidence>
<feature type="non-terminal residue" evidence="10">
    <location>
        <position position="1"/>
    </location>
</feature>
<reference evidence="10 11" key="1">
    <citation type="submission" date="2020-02" db="EMBL/GenBank/DDBJ databases">
        <title>Draft genome sequence of Haematococcus lacustris strain NIES-144.</title>
        <authorList>
            <person name="Morimoto D."/>
            <person name="Nakagawa S."/>
            <person name="Yoshida T."/>
            <person name="Sawayama S."/>
        </authorList>
    </citation>
    <scope>NUCLEOTIDE SEQUENCE [LARGE SCALE GENOMIC DNA]</scope>
    <source>
        <strain evidence="10 11">NIES-144</strain>
    </source>
</reference>
<dbReference type="GO" id="GO:0071013">
    <property type="term" value="C:catalytic step 2 spliceosome"/>
    <property type="evidence" value="ECO:0007669"/>
    <property type="project" value="TreeGrafter"/>
</dbReference>
<feature type="compositionally biased region" description="Basic and acidic residues" evidence="8">
    <location>
        <begin position="269"/>
        <end position="289"/>
    </location>
</feature>
<dbReference type="GO" id="GO:0006397">
    <property type="term" value="P:mRNA processing"/>
    <property type="evidence" value="ECO:0007669"/>
    <property type="project" value="UniProtKB-KW"/>
</dbReference>
<evidence type="ECO:0000259" key="9">
    <source>
        <dbReference type="Pfam" id="PF04696"/>
    </source>
</evidence>
<keyword evidence="6" id="KW-0508">mRNA splicing</keyword>
<evidence type="ECO:0000256" key="3">
    <source>
        <dbReference type="ARBA" id="ARBA00022664"/>
    </source>
</evidence>
<keyword evidence="4" id="KW-0805">Transcription regulation</keyword>
<dbReference type="PANTHER" id="PTHR12707">
    <property type="entry name" value="PINN"/>
    <property type="match status" value="1"/>
</dbReference>
<feature type="compositionally biased region" description="Basic and acidic residues" evidence="8">
    <location>
        <begin position="108"/>
        <end position="142"/>
    </location>
</feature>
<dbReference type="EMBL" id="BLLF01001381">
    <property type="protein sequence ID" value="GFH18931.1"/>
    <property type="molecule type" value="Genomic_DNA"/>
</dbReference>
<comment type="subcellular location">
    <subcellularLocation>
        <location evidence="1">Nucleus</location>
    </subcellularLocation>
</comment>
<gene>
    <name evidence="10" type="ORF">HaLaN_15809</name>
</gene>
<accession>A0A699Z9T6</accession>
<feature type="region of interest" description="Disordered" evidence="8">
    <location>
        <begin position="251"/>
        <end position="289"/>
    </location>
</feature>
<evidence type="ECO:0000313" key="11">
    <source>
        <dbReference type="Proteomes" id="UP000485058"/>
    </source>
</evidence>
<dbReference type="AlphaFoldDB" id="A0A699Z9T6"/>
<comment type="caution">
    <text evidence="10">The sequence shown here is derived from an EMBL/GenBank/DDBJ whole genome shotgun (WGS) entry which is preliminary data.</text>
</comment>
<keyword evidence="11" id="KW-1185">Reference proteome</keyword>
<evidence type="ECO:0000313" key="10">
    <source>
        <dbReference type="EMBL" id="GFH18931.1"/>
    </source>
</evidence>
<feature type="region of interest" description="Disordered" evidence="8">
    <location>
        <begin position="96"/>
        <end position="142"/>
    </location>
</feature>
<dbReference type="InterPro" id="IPR039853">
    <property type="entry name" value="Pinin"/>
</dbReference>
<feature type="compositionally biased region" description="Gly residues" evidence="8">
    <location>
        <begin position="12"/>
        <end position="21"/>
    </location>
</feature>
<organism evidence="10 11">
    <name type="scientific">Haematococcus lacustris</name>
    <name type="common">Green alga</name>
    <name type="synonym">Haematococcus pluvialis</name>
    <dbReference type="NCBI Taxonomy" id="44745"/>
    <lineage>
        <taxon>Eukaryota</taxon>
        <taxon>Viridiplantae</taxon>
        <taxon>Chlorophyta</taxon>
        <taxon>core chlorophytes</taxon>
        <taxon>Chlorophyceae</taxon>
        <taxon>CS clade</taxon>
        <taxon>Chlamydomonadales</taxon>
        <taxon>Haematococcaceae</taxon>
        <taxon>Haematococcus</taxon>
    </lineage>
</organism>
<comment type="similarity">
    <text evidence="2">Belongs to the pinin family.</text>
</comment>
<keyword evidence="3" id="KW-0507">mRNA processing</keyword>
<evidence type="ECO:0000256" key="4">
    <source>
        <dbReference type="ARBA" id="ARBA00023015"/>
    </source>
</evidence>
<evidence type="ECO:0000256" key="1">
    <source>
        <dbReference type="ARBA" id="ARBA00004123"/>
    </source>
</evidence>
<dbReference type="PANTHER" id="PTHR12707:SF0">
    <property type="entry name" value="PININ"/>
    <property type="match status" value="1"/>
</dbReference>
<dbReference type="Proteomes" id="UP000485058">
    <property type="component" value="Unassembled WGS sequence"/>
</dbReference>
<keyword evidence="7" id="KW-0539">Nucleus</keyword>
<evidence type="ECO:0000256" key="6">
    <source>
        <dbReference type="ARBA" id="ARBA00023187"/>
    </source>
</evidence>
<keyword evidence="5" id="KW-0804">Transcription</keyword>
<proteinExistence type="inferred from homology"/>
<evidence type="ECO:0000256" key="5">
    <source>
        <dbReference type="ARBA" id="ARBA00023163"/>
    </source>
</evidence>
<feature type="domain" description="Pinin/SDK/MemA protein" evidence="9">
    <location>
        <begin position="76"/>
        <end position="203"/>
    </location>
</feature>
<evidence type="ECO:0000256" key="7">
    <source>
        <dbReference type="ARBA" id="ARBA00023242"/>
    </source>
</evidence>
<feature type="compositionally biased region" description="Low complexity" evidence="8">
    <location>
        <begin position="251"/>
        <end position="267"/>
    </location>
</feature>
<evidence type="ECO:0000256" key="8">
    <source>
        <dbReference type="SAM" id="MobiDB-lite"/>
    </source>
</evidence>
<dbReference type="Pfam" id="PF04696">
    <property type="entry name" value="Pinin_SDK_memA"/>
    <property type="match status" value="1"/>
</dbReference>
<sequence>MKSVYYDMEGPQGSGSEGAGGGDDDDGVGGSEHKAAAPPAARASLKRAAEGPAGDELGSPEAGQEAQPESSSAGVRKRNRRMFGALLGTLQKFREEDAQFQSSSVASKRAEALRKAEERERATSQQLRRKEADKRAAERNEELARLSDLTLATDIKLLEVIYAKRIARKDTLSGFLVTKAHPPLYWSPATPSDATSTLAAQQAQDLLQWKASVAAELDAEKAALTERAMARREAALARRAEREARINAARAAAGSAGPVAAAAAAAAEDAEKAEQEREEREMQAGEYAGHEEVAAARAAAAAQAGGASQA</sequence>
<protein>
    <submittedName>
        <fullName evidence="10">Pinin_SDK_memA domain-containing protein</fullName>
    </submittedName>
</protein>
<name>A0A699Z9T6_HAELA</name>
<feature type="non-terminal residue" evidence="10">
    <location>
        <position position="310"/>
    </location>
</feature>